<dbReference type="InterPro" id="IPR058055">
    <property type="entry name" value="PA-PLA1"/>
</dbReference>
<dbReference type="GO" id="GO:0046872">
    <property type="term" value="F:metal ion binding"/>
    <property type="evidence" value="ECO:0007669"/>
    <property type="project" value="InterPro"/>
</dbReference>
<accession>A0A7S4UZU6</accession>
<name>A0A7S4UZU6_9STRA</name>
<evidence type="ECO:0000259" key="1">
    <source>
        <dbReference type="PROSITE" id="PS51043"/>
    </source>
</evidence>
<protein>
    <recommendedName>
        <fullName evidence="1">DDHD domain-containing protein</fullName>
    </recommendedName>
</protein>
<dbReference type="EMBL" id="HBNS01002417">
    <property type="protein sequence ID" value="CAE4581831.1"/>
    <property type="molecule type" value="Transcribed_RNA"/>
</dbReference>
<dbReference type="SMART" id="SM01127">
    <property type="entry name" value="DDHD"/>
    <property type="match status" value="1"/>
</dbReference>
<dbReference type="AlphaFoldDB" id="A0A7S4UZU6"/>
<evidence type="ECO:0000313" key="2">
    <source>
        <dbReference type="EMBL" id="CAE4581831.1"/>
    </source>
</evidence>
<sequence length="673" mass="75050">MPKWEGIEDASTNPTRIWLSKEKTAVHQDNDNNNGTDSWKPLRKVDCLALNEIIDNQEVRSAHIESGRATAYIDTLTIRYNFYNSPSRQLIGATWFTRQEKGKEIILHPLSAADCDLVEDLYQRTLLSSSSLGSGMDDILKEEVFLTDESNYKVMVMKNGAGVLTMKKRSKDAGFLSFGEPYYVLQRGYGEYTVEGEEEEAALGPVRHLVFVVHGIGEAMWSRDDVNIPSLVEEMDTLRAVINKKLLEGWKRDCEKAKREKKIEPPLPNRIEILPIEWYQRIHSASTSLMKSLNAATLRSVSALRAIANDVVFDVLMYMAPEFCETTLDCVVSQIHDLYHGFQTVHPTFIEDGGKCSIIGHSLGSVIVWDLLSLLKEDIERQKAQKMGTGEGTDDDPIVPPDLGTGVSVSSTINNGDAADCPPVGYQAYAVDEDKIGDTARRGAWGPTLHKQLTKTLPFNPDFTFFLGSPLGLFLTLRGAHPVFDEMRIFAKTDVMEVNGDDNDVVYVENPTSPYSSPFTLPSGAIYNIFHPSDPVAYRIEPLLLPQDTADNSIPDPAFLLLDGKGVRLHLKARQLGDNMRKTVTGLFRQVGEAVPLSTSIKEDTSSSKKPFYRQSAIPLESLKFALGGTVDRVDYQLQTGVIDNEYLSAVMAHSNYFRNEDLIDFFIQCARA</sequence>
<dbReference type="PANTHER" id="PTHR23509:SF10">
    <property type="entry name" value="LD21067P"/>
    <property type="match status" value="1"/>
</dbReference>
<dbReference type="PROSITE" id="PS51043">
    <property type="entry name" value="DDHD"/>
    <property type="match status" value="1"/>
</dbReference>
<dbReference type="GO" id="GO:0005737">
    <property type="term" value="C:cytoplasm"/>
    <property type="evidence" value="ECO:0007669"/>
    <property type="project" value="TreeGrafter"/>
</dbReference>
<dbReference type="PANTHER" id="PTHR23509">
    <property type="entry name" value="PA-PL1 PHOSPHOLIPASE FAMILY"/>
    <property type="match status" value="1"/>
</dbReference>
<reference evidence="2" key="1">
    <citation type="submission" date="2021-01" db="EMBL/GenBank/DDBJ databases">
        <authorList>
            <person name="Corre E."/>
            <person name="Pelletier E."/>
            <person name="Niang G."/>
            <person name="Scheremetjew M."/>
            <person name="Finn R."/>
            <person name="Kale V."/>
            <person name="Holt S."/>
            <person name="Cochrane G."/>
            <person name="Meng A."/>
            <person name="Brown T."/>
            <person name="Cohen L."/>
        </authorList>
    </citation>
    <scope>NUCLEOTIDE SEQUENCE</scope>
    <source>
        <strain evidence="2">GSO104</strain>
    </source>
</reference>
<dbReference type="Pfam" id="PF02862">
    <property type="entry name" value="DDHD"/>
    <property type="match status" value="2"/>
</dbReference>
<proteinExistence type="predicted"/>
<dbReference type="InterPro" id="IPR004177">
    <property type="entry name" value="DDHD_dom"/>
</dbReference>
<organism evidence="2">
    <name type="scientific">Ditylum brightwellii</name>
    <dbReference type="NCBI Taxonomy" id="49249"/>
    <lineage>
        <taxon>Eukaryota</taxon>
        <taxon>Sar</taxon>
        <taxon>Stramenopiles</taxon>
        <taxon>Ochrophyta</taxon>
        <taxon>Bacillariophyta</taxon>
        <taxon>Mediophyceae</taxon>
        <taxon>Lithodesmiophycidae</taxon>
        <taxon>Lithodesmiales</taxon>
        <taxon>Lithodesmiaceae</taxon>
        <taxon>Ditylum</taxon>
    </lineage>
</organism>
<gene>
    <name evidence="2" type="ORF">DBRI00130_LOCUS1943</name>
</gene>
<dbReference type="GO" id="GO:0004620">
    <property type="term" value="F:phospholipase activity"/>
    <property type="evidence" value="ECO:0007669"/>
    <property type="project" value="TreeGrafter"/>
</dbReference>
<dbReference type="InterPro" id="IPR029058">
    <property type="entry name" value="AB_hydrolase_fold"/>
</dbReference>
<feature type="domain" description="DDHD" evidence="1">
    <location>
        <begin position="457"/>
        <end position="673"/>
    </location>
</feature>
<dbReference type="SUPFAM" id="SSF53474">
    <property type="entry name" value="alpha/beta-Hydrolases"/>
    <property type="match status" value="1"/>
</dbReference>